<dbReference type="GO" id="GO:0003677">
    <property type="term" value="F:DNA binding"/>
    <property type="evidence" value="ECO:0007669"/>
    <property type="project" value="UniProtKB-KW"/>
</dbReference>
<protein>
    <recommendedName>
        <fullName evidence="6">Protein CopB</fullName>
    </recommendedName>
</protein>
<keyword evidence="5" id="KW-0804">Transcription</keyword>
<sequence>MLSLPIKTCSIFVQVFGLMLEEAEMSQVVNGVTSSSKRPYRKGNPLSAADKQRSSVAKKRATHKEVKVFLEPQLKEILMKMCHDDGLTQAEVLSRLIHREALARNIA</sequence>
<evidence type="ECO:0000256" key="6">
    <source>
        <dbReference type="ARBA" id="ARBA00031853"/>
    </source>
</evidence>
<keyword evidence="2" id="KW-0615">Plasmid copy control</keyword>
<name>A0A1X9QAB2_ECOLX</name>
<evidence type="ECO:0000256" key="2">
    <source>
        <dbReference type="ARBA" id="ARBA00022689"/>
    </source>
</evidence>
<keyword evidence="4" id="KW-0238">DNA-binding</keyword>
<dbReference type="NCBIfam" id="NF010256">
    <property type="entry name" value="PRK13702.1"/>
    <property type="match status" value="1"/>
</dbReference>
<keyword evidence="1" id="KW-0678">Repressor</keyword>
<dbReference type="GO" id="GO:0006276">
    <property type="term" value="P:plasmid maintenance"/>
    <property type="evidence" value="ECO:0007669"/>
    <property type="project" value="UniProtKB-KW"/>
</dbReference>
<keyword evidence="3" id="KW-0805">Transcription regulation</keyword>
<reference evidence="8" key="1">
    <citation type="journal article" date="2017" name="J. Antimicrob. Chemother.">
        <title>Major role of pKpQIL-like plasmids in the early dissemination of KPC-type carbapenemases in the UK.</title>
        <authorList>
            <person name="Doumith M."/>
            <person name="Findlay J."/>
            <person name="Hirani H."/>
            <person name="Hopkins K.L."/>
            <person name="Livermore D.M."/>
            <person name="Dodgson A."/>
            <person name="Woodford N."/>
        </authorList>
    </citation>
    <scope>NUCLEOTIDE SEQUENCE</scope>
    <source>
        <plasmid evidence="8">pKpQIL-D2</plasmid>
    </source>
</reference>
<organism evidence="8">
    <name type="scientific">Escherichia coli</name>
    <dbReference type="NCBI Taxonomy" id="562"/>
    <lineage>
        <taxon>Bacteria</taxon>
        <taxon>Pseudomonadati</taxon>
        <taxon>Pseudomonadota</taxon>
        <taxon>Gammaproteobacteria</taxon>
        <taxon>Enterobacterales</taxon>
        <taxon>Enterobacteriaceae</taxon>
        <taxon>Escherichia</taxon>
    </lineage>
</organism>
<dbReference type="EMBL" id="KY798506">
    <property type="protein sequence ID" value="ARQ19492.1"/>
    <property type="molecule type" value="Genomic_DNA"/>
</dbReference>
<feature type="region of interest" description="Disordered" evidence="7">
    <location>
        <begin position="31"/>
        <end position="59"/>
    </location>
</feature>
<keyword evidence="8" id="KW-0614">Plasmid</keyword>
<dbReference type="Pfam" id="PF10723">
    <property type="entry name" value="RepB-RCR_reg"/>
    <property type="match status" value="1"/>
</dbReference>
<dbReference type="InterPro" id="IPR019661">
    <property type="entry name" value="RepA2"/>
</dbReference>
<evidence type="ECO:0000256" key="1">
    <source>
        <dbReference type="ARBA" id="ARBA00022491"/>
    </source>
</evidence>
<evidence type="ECO:0000256" key="4">
    <source>
        <dbReference type="ARBA" id="ARBA00023125"/>
    </source>
</evidence>
<geneLocation type="plasmid" evidence="8">
    <name>pKpQIL-D2</name>
</geneLocation>
<dbReference type="AlphaFoldDB" id="A0A1X9QAB2"/>
<gene>
    <name evidence="8" type="primary">repA2</name>
</gene>
<proteinExistence type="predicted"/>
<accession>A0A1X9QAB2</accession>
<evidence type="ECO:0000256" key="3">
    <source>
        <dbReference type="ARBA" id="ARBA00023015"/>
    </source>
</evidence>
<evidence type="ECO:0000313" key="8">
    <source>
        <dbReference type="EMBL" id="ARQ19492.1"/>
    </source>
</evidence>
<evidence type="ECO:0000256" key="7">
    <source>
        <dbReference type="SAM" id="MobiDB-lite"/>
    </source>
</evidence>
<evidence type="ECO:0000256" key="5">
    <source>
        <dbReference type="ARBA" id="ARBA00023163"/>
    </source>
</evidence>